<dbReference type="PROSITE" id="PS51257">
    <property type="entry name" value="PROKAR_LIPOPROTEIN"/>
    <property type="match status" value="1"/>
</dbReference>
<accession>A0A2U3MWE2</accession>
<proteinExistence type="predicted"/>
<feature type="signal peptide" evidence="1">
    <location>
        <begin position="1"/>
        <end position="22"/>
    </location>
</feature>
<feature type="chain" id="PRO_5015415563" evidence="1">
    <location>
        <begin position="23"/>
        <end position="180"/>
    </location>
</feature>
<keyword evidence="1" id="KW-0732">Signal</keyword>
<evidence type="ECO:0000256" key="1">
    <source>
        <dbReference type="SAM" id="SignalP"/>
    </source>
</evidence>
<reference evidence="3" key="1">
    <citation type="submission" date="2018-03" db="EMBL/GenBank/DDBJ databases">
        <authorList>
            <person name="Blom J."/>
        </authorList>
    </citation>
    <scope>NUCLEOTIDE SEQUENCE [LARGE SCALE GENOMIC DNA]</scope>
    <source>
        <strain evidence="3">KPC-SM-21</strain>
    </source>
</reference>
<gene>
    <name evidence="2" type="ORF">KPC_0928</name>
</gene>
<dbReference type="EMBL" id="OOGT01000027">
    <property type="protein sequence ID" value="SPL69750.1"/>
    <property type="molecule type" value="Genomic_DNA"/>
</dbReference>
<dbReference type="AlphaFoldDB" id="A0A2U3MWE2"/>
<sequence length="180" mass="20748">MILRLKPAVIFLLICSSGLILSACEQQSERATPKQQHQADAGADVMKQLKEQPIREFPNTPLDAEDIATLVDFDERFAQMSDEMEAELMKMQKDGTLTAEFDFNRKRDNIQSALTMLKQLELKTEQGRYIQGLLYQYWEKQAVALDSQDSQNQQSTLNSLAEYVQAHKQLQHWKLNQVKK</sequence>
<dbReference type="InParanoid" id="A0A2U3MWE2"/>
<name>A0A2U3MWE2_9GAMM</name>
<evidence type="ECO:0000313" key="2">
    <source>
        <dbReference type="EMBL" id="SPL69750.1"/>
    </source>
</evidence>
<organism evidence="2 3">
    <name type="scientific">Acinetobacter stercoris</name>
    <dbReference type="NCBI Taxonomy" id="2126983"/>
    <lineage>
        <taxon>Bacteria</taxon>
        <taxon>Pseudomonadati</taxon>
        <taxon>Pseudomonadota</taxon>
        <taxon>Gammaproteobacteria</taxon>
        <taxon>Moraxellales</taxon>
        <taxon>Moraxellaceae</taxon>
        <taxon>Acinetobacter</taxon>
    </lineage>
</organism>
<evidence type="ECO:0000313" key="3">
    <source>
        <dbReference type="Proteomes" id="UP000245974"/>
    </source>
</evidence>
<dbReference type="Proteomes" id="UP000245974">
    <property type="component" value="Unassembled WGS sequence"/>
</dbReference>
<keyword evidence="3" id="KW-1185">Reference proteome</keyword>
<protein>
    <submittedName>
        <fullName evidence="2">Uncharacterized protein</fullName>
    </submittedName>
</protein>